<dbReference type="AlphaFoldDB" id="A0A1M6Y963"/>
<feature type="transmembrane region" description="Helical" evidence="11">
    <location>
        <begin position="173"/>
        <end position="193"/>
    </location>
</feature>
<gene>
    <name evidence="13" type="ORF">SAMN05444171_3078</name>
</gene>
<dbReference type="Gene3D" id="1.10.287.130">
    <property type="match status" value="1"/>
</dbReference>
<evidence type="ECO:0000256" key="10">
    <source>
        <dbReference type="ARBA" id="ARBA00023136"/>
    </source>
</evidence>
<dbReference type="InterPro" id="IPR005467">
    <property type="entry name" value="His_kinase_dom"/>
</dbReference>
<dbReference type="InterPro" id="IPR036890">
    <property type="entry name" value="HATPase_C_sf"/>
</dbReference>
<proteinExistence type="predicted"/>
<dbReference type="Pfam" id="PF00512">
    <property type="entry name" value="HisKA"/>
    <property type="match status" value="1"/>
</dbReference>
<dbReference type="PRINTS" id="PR00344">
    <property type="entry name" value="BCTRLSENSOR"/>
</dbReference>
<comment type="subcellular location">
    <subcellularLocation>
        <location evidence="2">Membrane</location>
        <topology evidence="2">Multi-pass membrane protein</topology>
    </subcellularLocation>
</comment>
<dbReference type="Proteomes" id="UP000183208">
    <property type="component" value="Unassembled WGS sequence"/>
</dbReference>
<evidence type="ECO:0000313" key="13">
    <source>
        <dbReference type="EMBL" id="SED08388.1"/>
    </source>
</evidence>
<reference evidence="13 14" key="1">
    <citation type="submission" date="2016-10" db="EMBL/GenBank/DDBJ databases">
        <authorList>
            <person name="de Groot N.N."/>
        </authorList>
    </citation>
    <scope>NUCLEOTIDE SEQUENCE [LARGE SCALE GENOMIC DNA]</scope>
    <source>
        <strain evidence="13 14">GAS522</strain>
    </source>
</reference>
<keyword evidence="6 11" id="KW-0812">Transmembrane</keyword>
<dbReference type="RefSeq" id="WP_074820316.1">
    <property type="nucleotide sequence ID" value="NZ_FNTI01000001.1"/>
</dbReference>
<dbReference type="PANTHER" id="PTHR45436:SF15">
    <property type="entry name" value="SENSOR HISTIDINE KINASE CUSS"/>
    <property type="match status" value="1"/>
</dbReference>
<evidence type="ECO:0000256" key="6">
    <source>
        <dbReference type="ARBA" id="ARBA00022692"/>
    </source>
</evidence>
<name>A0A1M6Y963_9BRAD</name>
<evidence type="ECO:0000256" key="11">
    <source>
        <dbReference type="SAM" id="Phobius"/>
    </source>
</evidence>
<keyword evidence="9" id="KW-0902">Two-component regulatory system</keyword>
<comment type="catalytic activity">
    <reaction evidence="1">
        <text>ATP + protein L-histidine = ADP + protein N-phospho-L-histidine.</text>
        <dbReference type="EC" id="2.7.13.3"/>
    </reaction>
</comment>
<dbReference type="InterPro" id="IPR003594">
    <property type="entry name" value="HATPase_dom"/>
</dbReference>
<dbReference type="EMBL" id="FNTI01000001">
    <property type="protein sequence ID" value="SED08388.1"/>
    <property type="molecule type" value="Genomic_DNA"/>
</dbReference>
<evidence type="ECO:0000313" key="14">
    <source>
        <dbReference type="Proteomes" id="UP000183208"/>
    </source>
</evidence>
<evidence type="ECO:0000256" key="1">
    <source>
        <dbReference type="ARBA" id="ARBA00000085"/>
    </source>
</evidence>
<dbReference type="Gene3D" id="3.30.565.10">
    <property type="entry name" value="Histidine kinase-like ATPase, C-terminal domain"/>
    <property type="match status" value="1"/>
</dbReference>
<evidence type="ECO:0000256" key="2">
    <source>
        <dbReference type="ARBA" id="ARBA00004141"/>
    </source>
</evidence>
<dbReference type="SUPFAM" id="SSF55874">
    <property type="entry name" value="ATPase domain of HSP90 chaperone/DNA topoisomerase II/histidine kinase"/>
    <property type="match status" value="1"/>
</dbReference>
<evidence type="ECO:0000256" key="7">
    <source>
        <dbReference type="ARBA" id="ARBA00022777"/>
    </source>
</evidence>
<protein>
    <recommendedName>
        <fullName evidence="3">histidine kinase</fullName>
        <ecNumber evidence="3">2.7.13.3</ecNumber>
    </recommendedName>
</protein>
<dbReference type="SMART" id="SM00388">
    <property type="entry name" value="HisKA"/>
    <property type="match status" value="1"/>
</dbReference>
<accession>A0A1M6Y963</accession>
<keyword evidence="5" id="KW-0808">Transferase</keyword>
<dbReference type="GO" id="GO:0005886">
    <property type="term" value="C:plasma membrane"/>
    <property type="evidence" value="ECO:0007669"/>
    <property type="project" value="TreeGrafter"/>
</dbReference>
<evidence type="ECO:0000259" key="12">
    <source>
        <dbReference type="PROSITE" id="PS50109"/>
    </source>
</evidence>
<dbReference type="InterPro" id="IPR050428">
    <property type="entry name" value="TCS_sensor_his_kinase"/>
</dbReference>
<keyword evidence="8 11" id="KW-1133">Transmembrane helix</keyword>
<evidence type="ECO:0000256" key="8">
    <source>
        <dbReference type="ARBA" id="ARBA00022989"/>
    </source>
</evidence>
<dbReference type="CDD" id="cd00082">
    <property type="entry name" value="HisKA"/>
    <property type="match status" value="1"/>
</dbReference>
<dbReference type="InterPro" id="IPR004358">
    <property type="entry name" value="Sig_transdc_His_kin-like_C"/>
</dbReference>
<keyword evidence="4" id="KW-0597">Phosphoprotein</keyword>
<evidence type="ECO:0000256" key="4">
    <source>
        <dbReference type="ARBA" id="ARBA00022553"/>
    </source>
</evidence>
<dbReference type="CDD" id="cd00075">
    <property type="entry name" value="HATPase"/>
    <property type="match status" value="1"/>
</dbReference>
<dbReference type="SMART" id="SM00387">
    <property type="entry name" value="HATPase_c"/>
    <property type="match status" value="1"/>
</dbReference>
<keyword evidence="7 13" id="KW-0418">Kinase</keyword>
<organism evidence="13 14">
    <name type="scientific">Bradyrhizobium lablabi</name>
    <dbReference type="NCBI Taxonomy" id="722472"/>
    <lineage>
        <taxon>Bacteria</taxon>
        <taxon>Pseudomonadati</taxon>
        <taxon>Pseudomonadota</taxon>
        <taxon>Alphaproteobacteria</taxon>
        <taxon>Hyphomicrobiales</taxon>
        <taxon>Nitrobacteraceae</taxon>
        <taxon>Bradyrhizobium</taxon>
    </lineage>
</organism>
<dbReference type="GO" id="GO:0000155">
    <property type="term" value="F:phosphorelay sensor kinase activity"/>
    <property type="evidence" value="ECO:0007669"/>
    <property type="project" value="InterPro"/>
</dbReference>
<dbReference type="PANTHER" id="PTHR45436">
    <property type="entry name" value="SENSOR HISTIDINE KINASE YKOH"/>
    <property type="match status" value="1"/>
</dbReference>
<keyword evidence="10 11" id="KW-0472">Membrane</keyword>
<sequence>MTLLRPRSLRWRLVGRLVLLQATVLSALIVLVLLVVAALWWSGVLGEDYEGSSLDVLKEAVERDAGGGLTLRPTPELANLRSEISGLWFVVRDAQGHRLSEGVVPPDFVSIAGALDHVREARLSWTAGQTSPLAGLVKWVDSRAGSVQIMTGTQGRISVGRVIAVAPPVFLNFLLPIIGLMAFATLVATPFVVRRAMAGLGQAAAQAERIDIDRRGVQLSVDEVPTEIIPLVKAVNDALGRLDKGYERHKRFLADAAHELRTPIAILTTRVSSLPTGPEKTRLLEDATRLTVLTGQLLDLQRLDQQGDRLVPVDLVGIARRVVLDLAPLAFAAGYEMSFEPEDEDIEVRGDQTSLERALTNLVQNAIDHGGRRGTIMVRVARAGWIEVCDDGGGIPVAEREQIFEPFYRLQQGGRGAGLGLDLVRKIMYLHGGRAEVVAGPSGGACLRMTFPNVQRAVS</sequence>
<evidence type="ECO:0000256" key="3">
    <source>
        <dbReference type="ARBA" id="ARBA00012438"/>
    </source>
</evidence>
<dbReference type="EC" id="2.7.13.3" evidence="3"/>
<dbReference type="InterPro" id="IPR003661">
    <property type="entry name" value="HisK_dim/P_dom"/>
</dbReference>
<feature type="transmembrane region" description="Helical" evidence="11">
    <location>
        <begin position="17"/>
        <end position="41"/>
    </location>
</feature>
<dbReference type="SUPFAM" id="SSF47384">
    <property type="entry name" value="Homodimeric domain of signal transducing histidine kinase"/>
    <property type="match status" value="1"/>
</dbReference>
<dbReference type="Pfam" id="PF02518">
    <property type="entry name" value="HATPase_c"/>
    <property type="match status" value="1"/>
</dbReference>
<evidence type="ECO:0000256" key="9">
    <source>
        <dbReference type="ARBA" id="ARBA00023012"/>
    </source>
</evidence>
<evidence type="ECO:0000256" key="5">
    <source>
        <dbReference type="ARBA" id="ARBA00022679"/>
    </source>
</evidence>
<dbReference type="InterPro" id="IPR036097">
    <property type="entry name" value="HisK_dim/P_sf"/>
</dbReference>
<feature type="domain" description="Histidine kinase" evidence="12">
    <location>
        <begin position="255"/>
        <end position="455"/>
    </location>
</feature>
<dbReference type="PROSITE" id="PS50109">
    <property type="entry name" value="HIS_KIN"/>
    <property type="match status" value="1"/>
</dbReference>